<dbReference type="EMBL" id="KQ418190">
    <property type="protein sequence ID" value="KOF88409.1"/>
    <property type="molecule type" value="Genomic_DNA"/>
</dbReference>
<dbReference type="AlphaFoldDB" id="A0A0L8HH18"/>
<evidence type="ECO:0000313" key="1">
    <source>
        <dbReference type="EMBL" id="KOF88409.1"/>
    </source>
</evidence>
<reference evidence="1" key="1">
    <citation type="submission" date="2015-07" db="EMBL/GenBank/DDBJ databases">
        <title>MeaNS - Measles Nucleotide Surveillance Program.</title>
        <authorList>
            <person name="Tran T."/>
            <person name="Druce J."/>
        </authorList>
    </citation>
    <scope>NUCLEOTIDE SEQUENCE</scope>
    <source>
        <strain evidence="1">UCB-OBI-ISO-001</strain>
        <tissue evidence="1">Gonad</tissue>
    </source>
</reference>
<sequence>MVRSVWPSLKTGRKWKVMDAIDDAEKNLKTKEMMGATQTRRQGLGTTNVQRWSKATGKVQRDLVIHEVRSEEERNRNLSHGTMCGTLWRLSFIIRATYNLLPLKTNKSPVQGKPQSMDHVLSSCKTALADSRYTWRHNRVLKELTSSIWDQMQCDTAKSKEALVTKEGKKWAGAKITGYEFVAGGNLLGCESSWKIAADIGEKRKNYPEFITKKGLRPGIALLSEQSAKVN</sequence>
<accession>A0A0L8HH18</accession>
<name>A0A0L8HH18_OCTBM</name>
<gene>
    <name evidence="1" type="ORF">OCBIM_22014984mg</name>
</gene>
<organism evidence="1">
    <name type="scientific">Octopus bimaculoides</name>
    <name type="common">California two-spotted octopus</name>
    <dbReference type="NCBI Taxonomy" id="37653"/>
    <lineage>
        <taxon>Eukaryota</taxon>
        <taxon>Metazoa</taxon>
        <taxon>Spiralia</taxon>
        <taxon>Lophotrochozoa</taxon>
        <taxon>Mollusca</taxon>
        <taxon>Cephalopoda</taxon>
        <taxon>Coleoidea</taxon>
        <taxon>Octopodiformes</taxon>
        <taxon>Octopoda</taxon>
        <taxon>Incirrata</taxon>
        <taxon>Octopodidae</taxon>
        <taxon>Octopus</taxon>
    </lineage>
</organism>
<protein>
    <submittedName>
        <fullName evidence="1">Uncharacterized protein</fullName>
    </submittedName>
</protein>
<proteinExistence type="predicted"/>
<dbReference type="STRING" id="37653.A0A0L8HH18"/>